<evidence type="ECO:0000313" key="2">
    <source>
        <dbReference type="EMBL" id="AJA46134.1"/>
    </source>
</evidence>
<dbReference type="GO" id="GO:0005886">
    <property type="term" value="C:plasma membrane"/>
    <property type="evidence" value="ECO:0007669"/>
    <property type="project" value="TreeGrafter"/>
</dbReference>
<feature type="transmembrane region" description="Helical" evidence="1">
    <location>
        <begin position="88"/>
        <end position="108"/>
    </location>
</feature>
<proteinExistence type="predicted"/>
<dbReference type="EMBL" id="CP009056">
    <property type="protein sequence ID" value="AJA46134.1"/>
    <property type="molecule type" value="Genomic_DNA"/>
</dbReference>
<dbReference type="KEGG" id="fpp:FPB0191_02331"/>
<evidence type="ECO:0000313" key="3">
    <source>
        <dbReference type="Proteomes" id="UP000030901"/>
    </source>
</evidence>
<dbReference type="STRING" id="1267021.FPB0191_02331"/>
<reference evidence="2 3" key="1">
    <citation type="journal article" date="2014" name="Appl. Environ. Microbiol.">
        <title>Gut symbionts from distinct hosts exhibit genotoxic activity via divergent colibactin biosynthetic pathways.</title>
        <authorList>
            <person name="Engel P."/>
            <person name="Vizcaino M.I."/>
            <person name="Crawford J.M."/>
        </authorList>
    </citation>
    <scope>NUCLEOTIDE SEQUENCE [LARGE SCALE GENOMIC DNA]</scope>
    <source>
        <strain evidence="2 3">PEB0191</strain>
    </source>
</reference>
<gene>
    <name evidence="2" type="ORF">FPB0191_02331</name>
</gene>
<keyword evidence="1" id="KW-0472">Membrane</keyword>
<name>A0A0A7S3R2_FRIPE</name>
<keyword evidence="3" id="KW-1185">Reference proteome</keyword>
<organism evidence="2 3">
    <name type="scientific">Frischella perrara</name>
    <dbReference type="NCBI Taxonomy" id="1267021"/>
    <lineage>
        <taxon>Bacteria</taxon>
        <taxon>Pseudomonadati</taxon>
        <taxon>Pseudomonadota</taxon>
        <taxon>Gammaproteobacteria</taxon>
        <taxon>Orbales</taxon>
        <taxon>Orbaceae</taxon>
        <taxon>Frischella</taxon>
    </lineage>
</organism>
<feature type="transmembrane region" description="Helical" evidence="1">
    <location>
        <begin position="57"/>
        <end position="76"/>
    </location>
</feature>
<dbReference type="RefSeq" id="WP_052236966.1">
    <property type="nucleotide sequence ID" value="NZ_CALYQC010000010.1"/>
</dbReference>
<accession>A0A0A7S3R2</accession>
<evidence type="ECO:0000256" key="1">
    <source>
        <dbReference type="SAM" id="Phobius"/>
    </source>
</evidence>
<dbReference type="AlphaFoldDB" id="A0A0A7S3R2"/>
<feature type="transmembrane region" description="Helical" evidence="1">
    <location>
        <begin position="31"/>
        <end position="51"/>
    </location>
</feature>
<keyword evidence="1" id="KW-0812">Transmembrane</keyword>
<dbReference type="PANTHER" id="PTHR34980">
    <property type="entry name" value="INNER MEMBRANE PROTEIN-RELATED-RELATED"/>
    <property type="match status" value="1"/>
</dbReference>
<dbReference type="HOGENOM" id="CLU_093674_9_1_6"/>
<dbReference type="OrthoDB" id="9812349at2"/>
<dbReference type="InterPro" id="IPR008523">
    <property type="entry name" value="DUF805"/>
</dbReference>
<protein>
    <submittedName>
        <fullName evidence="2">Putative membrane protein</fullName>
    </submittedName>
</protein>
<keyword evidence="1" id="KW-1133">Transmembrane helix</keyword>
<sequence length="131" mass="14585">MKEKILNSYVFNVMLHGYKNIFCYTGRESQVAFRCFVLINSLLFIVAIILGALLSNVLGFLGEMVCIVILAGYFLSTLSFNVRRLHDAGYSGLLCLLYLVAILIVWIVSACLPSTPGPNQYGKQANKIIEE</sequence>
<dbReference type="Pfam" id="PF05656">
    <property type="entry name" value="DUF805"/>
    <property type="match status" value="1"/>
</dbReference>
<dbReference type="Proteomes" id="UP000030901">
    <property type="component" value="Chromosome"/>
</dbReference>